<dbReference type="PANTHER" id="PTHR46451">
    <property type="entry name" value="RAS-RESPONSIVE ELEMENT-BINDING PROTEIN 1"/>
    <property type="match status" value="1"/>
</dbReference>
<dbReference type="Gene3D" id="3.30.160.60">
    <property type="entry name" value="Classic Zinc Finger"/>
    <property type="match status" value="1"/>
</dbReference>
<dbReference type="SMART" id="SM00355">
    <property type="entry name" value="ZnF_C2H2"/>
    <property type="match status" value="2"/>
</dbReference>
<evidence type="ECO:0000256" key="1">
    <source>
        <dbReference type="PROSITE-ProRule" id="PRU00042"/>
    </source>
</evidence>
<comment type="caution">
    <text evidence="4">The sequence shown here is derived from an EMBL/GenBank/DDBJ whole genome shotgun (WGS) entry which is preliminary data.</text>
</comment>
<dbReference type="SUPFAM" id="SSF57667">
    <property type="entry name" value="beta-beta-alpha zinc fingers"/>
    <property type="match status" value="1"/>
</dbReference>
<accession>A0AAD7TCU3</accession>
<evidence type="ECO:0000313" key="5">
    <source>
        <dbReference type="Proteomes" id="UP001221898"/>
    </source>
</evidence>
<proteinExistence type="predicted"/>
<dbReference type="InterPro" id="IPR036236">
    <property type="entry name" value="Znf_C2H2_sf"/>
</dbReference>
<feature type="domain" description="C2H2-type" evidence="3">
    <location>
        <begin position="110"/>
        <end position="133"/>
    </location>
</feature>
<protein>
    <recommendedName>
        <fullName evidence="3">C2H2-type domain-containing protein</fullName>
    </recommendedName>
</protein>
<gene>
    <name evidence="4" type="ORF">AAFF_G00226590</name>
</gene>
<dbReference type="PROSITE" id="PS50157">
    <property type="entry name" value="ZINC_FINGER_C2H2_2"/>
    <property type="match status" value="2"/>
</dbReference>
<feature type="compositionally biased region" description="Basic and acidic residues" evidence="2">
    <location>
        <begin position="298"/>
        <end position="331"/>
    </location>
</feature>
<sequence length="436" mass="48530">MSRRKQTNPFKVNWPFPTAGLTSPEHLLEMEGREDFTEDSECQSNNSQEAEEQDSVTDDSDSDLDNPGEDSSSNTSADDTMTGIKDAQSSLQEGDVKEESEEGADLGSSYMCPLCTLEFSSPEQLIAHVYQHTAMVGGSKSYVCPVCGRALSSPGSLGRHLLIHSEDRLSNCAVCGARFTDTNNFNREKLREFLNTGHSESSSSDEACPLPQALSGPAHSPGPAFPSLTDSLFSPPPSLPPLPDSLSPTGAALPPLPDILSPMPVYPAGVLLVCNSCVAYQQLVAAQSPSMRKWAARRKNEPEEARTQRLERERTAKKTKRACESSEEREVRRLRDREAKRLQRMQETDEQRARRLQRDREAMRLKRANETPEKRQARLIREREAKRLKRRLEKIDPSLRTQIEHDPGAMAALTADMSLFQFPCPSLDNGLFMKLP</sequence>
<evidence type="ECO:0000256" key="2">
    <source>
        <dbReference type="SAM" id="MobiDB-lite"/>
    </source>
</evidence>
<organism evidence="4 5">
    <name type="scientific">Aldrovandia affinis</name>
    <dbReference type="NCBI Taxonomy" id="143900"/>
    <lineage>
        <taxon>Eukaryota</taxon>
        <taxon>Metazoa</taxon>
        <taxon>Chordata</taxon>
        <taxon>Craniata</taxon>
        <taxon>Vertebrata</taxon>
        <taxon>Euteleostomi</taxon>
        <taxon>Actinopterygii</taxon>
        <taxon>Neopterygii</taxon>
        <taxon>Teleostei</taxon>
        <taxon>Notacanthiformes</taxon>
        <taxon>Halosauridae</taxon>
        <taxon>Aldrovandia</taxon>
    </lineage>
</organism>
<dbReference type="GO" id="GO:0005634">
    <property type="term" value="C:nucleus"/>
    <property type="evidence" value="ECO:0007669"/>
    <property type="project" value="TreeGrafter"/>
</dbReference>
<dbReference type="PROSITE" id="PS00028">
    <property type="entry name" value="ZINC_FINGER_C2H2_1"/>
    <property type="match status" value="2"/>
</dbReference>
<feature type="region of interest" description="Disordered" evidence="2">
    <location>
        <begin position="288"/>
        <end position="331"/>
    </location>
</feature>
<dbReference type="GO" id="GO:0001228">
    <property type="term" value="F:DNA-binding transcription activator activity, RNA polymerase II-specific"/>
    <property type="evidence" value="ECO:0007669"/>
    <property type="project" value="TreeGrafter"/>
</dbReference>
<evidence type="ECO:0000259" key="3">
    <source>
        <dbReference type="PROSITE" id="PS50157"/>
    </source>
</evidence>
<feature type="compositionally biased region" description="Pro residues" evidence="2">
    <location>
        <begin position="234"/>
        <end position="243"/>
    </location>
</feature>
<feature type="compositionally biased region" description="Basic and acidic residues" evidence="2">
    <location>
        <begin position="26"/>
        <end position="35"/>
    </location>
</feature>
<dbReference type="InterPro" id="IPR013087">
    <property type="entry name" value="Znf_C2H2_type"/>
</dbReference>
<dbReference type="Proteomes" id="UP001221898">
    <property type="component" value="Unassembled WGS sequence"/>
</dbReference>
<feature type="compositionally biased region" description="Polar residues" evidence="2">
    <location>
        <begin position="69"/>
        <end position="79"/>
    </location>
</feature>
<feature type="domain" description="C2H2-type" evidence="3">
    <location>
        <begin position="142"/>
        <end position="169"/>
    </location>
</feature>
<dbReference type="PANTHER" id="PTHR46451:SF1">
    <property type="entry name" value="RAS-RESPONSIVE ELEMENT-BINDING PROTEIN 1"/>
    <property type="match status" value="1"/>
</dbReference>
<dbReference type="AlphaFoldDB" id="A0AAD7TCU3"/>
<dbReference type="EMBL" id="JAINUG010000003">
    <property type="protein sequence ID" value="KAJ8417816.1"/>
    <property type="molecule type" value="Genomic_DNA"/>
</dbReference>
<dbReference type="Pfam" id="PF00096">
    <property type="entry name" value="zf-C2H2"/>
    <property type="match status" value="2"/>
</dbReference>
<dbReference type="GO" id="GO:0008270">
    <property type="term" value="F:zinc ion binding"/>
    <property type="evidence" value="ECO:0007669"/>
    <property type="project" value="UniProtKB-KW"/>
</dbReference>
<feature type="compositionally biased region" description="Polar residues" evidence="2">
    <location>
        <begin position="196"/>
        <end position="205"/>
    </location>
</feature>
<evidence type="ECO:0000313" key="4">
    <source>
        <dbReference type="EMBL" id="KAJ8417816.1"/>
    </source>
</evidence>
<name>A0AAD7TCU3_9TELE</name>
<keyword evidence="1" id="KW-0479">Metal-binding</keyword>
<feature type="compositionally biased region" description="Acidic residues" evidence="2">
    <location>
        <begin position="49"/>
        <end position="68"/>
    </location>
</feature>
<keyword evidence="1" id="KW-0862">Zinc</keyword>
<keyword evidence="1" id="KW-0863">Zinc-finger</keyword>
<feature type="region of interest" description="Disordered" evidence="2">
    <location>
        <begin position="196"/>
        <end position="246"/>
    </location>
</feature>
<dbReference type="GO" id="GO:0000978">
    <property type="term" value="F:RNA polymerase II cis-regulatory region sequence-specific DNA binding"/>
    <property type="evidence" value="ECO:0007669"/>
    <property type="project" value="TreeGrafter"/>
</dbReference>
<feature type="region of interest" description="Disordered" evidence="2">
    <location>
        <begin position="1"/>
        <end position="81"/>
    </location>
</feature>
<reference evidence="4" key="1">
    <citation type="journal article" date="2023" name="Science">
        <title>Genome structures resolve the early diversification of teleost fishes.</title>
        <authorList>
            <person name="Parey E."/>
            <person name="Louis A."/>
            <person name="Montfort J."/>
            <person name="Bouchez O."/>
            <person name="Roques C."/>
            <person name="Iampietro C."/>
            <person name="Lluch J."/>
            <person name="Castinel A."/>
            <person name="Donnadieu C."/>
            <person name="Desvignes T."/>
            <person name="Floi Bucao C."/>
            <person name="Jouanno E."/>
            <person name="Wen M."/>
            <person name="Mejri S."/>
            <person name="Dirks R."/>
            <person name="Jansen H."/>
            <person name="Henkel C."/>
            <person name="Chen W.J."/>
            <person name="Zahm M."/>
            <person name="Cabau C."/>
            <person name="Klopp C."/>
            <person name="Thompson A.W."/>
            <person name="Robinson-Rechavi M."/>
            <person name="Braasch I."/>
            <person name="Lecointre G."/>
            <person name="Bobe J."/>
            <person name="Postlethwait J.H."/>
            <person name="Berthelot C."/>
            <person name="Roest Crollius H."/>
            <person name="Guiguen Y."/>
        </authorList>
    </citation>
    <scope>NUCLEOTIDE SEQUENCE</scope>
    <source>
        <strain evidence="4">NC1722</strain>
    </source>
</reference>
<keyword evidence="5" id="KW-1185">Reference proteome</keyword>
<dbReference type="InterPro" id="IPR052795">
    <property type="entry name" value="RREB1"/>
</dbReference>